<dbReference type="RefSeq" id="XP_041691652.1">
    <property type="nucleotide sequence ID" value="XM_041826252.1"/>
</dbReference>
<dbReference type="PROSITE" id="PS00108">
    <property type="entry name" value="PROTEIN_KINASE_ST"/>
    <property type="match status" value="1"/>
</dbReference>
<evidence type="ECO:0000313" key="8">
    <source>
        <dbReference type="Proteomes" id="UP000184255"/>
    </source>
</evidence>
<organism evidence="7 8">
    <name type="scientific">Fusarium mangiferae</name>
    <name type="common">Mango malformation disease fungus</name>
    <dbReference type="NCBI Taxonomy" id="192010"/>
    <lineage>
        <taxon>Eukaryota</taxon>
        <taxon>Fungi</taxon>
        <taxon>Dikarya</taxon>
        <taxon>Ascomycota</taxon>
        <taxon>Pezizomycotina</taxon>
        <taxon>Sordariomycetes</taxon>
        <taxon>Hypocreomycetidae</taxon>
        <taxon>Hypocreales</taxon>
        <taxon>Nectriaceae</taxon>
        <taxon>Fusarium</taxon>
        <taxon>Fusarium fujikuroi species complex</taxon>
    </lineage>
</organism>
<dbReference type="PROSITE" id="PS00107">
    <property type="entry name" value="PROTEIN_KINASE_ATP"/>
    <property type="match status" value="1"/>
</dbReference>
<keyword evidence="7" id="KW-0418">Kinase</keyword>
<keyword evidence="2 4" id="KW-0547">Nucleotide-binding</keyword>
<comment type="caution">
    <text evidence="7">The sequence shown here is derived from an EMBL/GenBank/DDBJ whole genome shotgun (WGS) entry which is preliminary data.</text>
</comment>
<dbReference type="SMART" id="SM00220">
    <property type="entry name" value="S_TKc"/>
    <property type="match status" value="1"/>
</dbReference>
<reference evidence="8" key="1">
    <citation type="journal article" date="2016" name="Genome Biol. Evol.">
        <title>Comparative 'omics' of the Fusarium fujikuroi species complex highlights differences in genetic potential and metabolite synthesis.</title>
        <authorList>
            <person name="Niehaus E.-M."/>
            <person name="Muensterkoetter M."/>
            <person name="Proctor R.H."/>
            <person name="Brown D.W."/>
            <person name="Sharon A."/>
            <person name="Idan Y."/>
            <person name="Oren-Young L."/>
            <person name="Sieber C.M."/>
            <person name="Novak O."/>
            <person name="Pencik A."/>
            <person name="Tarkowska D."/>
            <person name="Hromadova K."/>
            <person name="Freeman S."/>
            <person name="Maymon M."/>
            <person name="Elazar M."/>
            <person name="Youssef S.A."/>
            <person name="El-Shabrawy E.S.M."/>
            <person name="Shalaby A.B.A."/>
            <person name="Houterman P."/>
            <person name="Brock N.L."/>
            <person name="Burkhardt I."/>
            <person name="Tsavkelova E.A."/>
            <person name="Dickschat J.S."/>
            <person name="Galuszka P."/>
            <person name="Gueldener U."/>
            <person name="Tudzynski B."/>
        </authorList>
    </citation>
    <scope>NUCLEOTIDE SEQUENCE [LARGE SCALE GENOMIC DNA]</scope>
    <source>
        <strain evidence="8">MRC7560</strain>
    </source>
</reference>
<feature type="binding site" evidence="4">
    <location>
        <position position="38"/>
    </location>
    <ligand>
        <name>ATP</name>
        <dbReference type="ChEBI" id="CHEBI:30616"/>
    </ligand>
</feature>
<dbReference type="AlphaFoldDB" id="A0A1L7UNQ8"/>
<keyword evidence="5" id="KW-0723">Serine/threonine-protein kinase</keyword>
<dbReference type="InterPro" id="IPR011009">
    <property type="entry name" value="Kinase-like_dom_sf"/>
</dbReference>
<dbReference type="InterPro" id="IPR008271">
    <property type="entry name" value="Ser/Thr_kinase_AS"/>
</dbReference>
<evidence type="ECO:0000256" key="1">
    <source>
        <dbReference type="ARBA" id="ARBA00012513"/>
    </source>
</evidence>
<dbReference type="Proteomes" id="UP000184255">
    <property type="component" value="Unassembled WGS sequence"/>
</dbReference>
<evidence type="ECO:0000256" key="5">
    <source>
        <dbReference type="RuleBase" id="RU000304"/>
    </source>
</evidence>
<keyword evidence="7" id="KW-0808">Transferase</keyword>
<evidence type="ECO:0000259" key="6">
    <source>
        <dbReference type="PROSITE" id="PS50011"/>
    </source>
</evidence>
<dbReference type="Gene3D" id="1.10.510.10">
    <property type="entry name" value="Transferase(Phosphotransferase) domain 1"/>
    <property type="match status" value="1"/>
</dbReference>
<dbReference type="PROSITE" id="PS50011">
    <property type="entry name" value="PROTEIN_KINASE_DOM"/>
    <property type="match status" value="1"/>
</dbReference>
<sequence length="309" mass="35494">MKIMINETWRVDYRIGKGGFGLVYAGTDIRTNEGVAMKLMHHRKECDMLQDEANTYQALSGGVGIPQVLWFGRQDDYYVLVHTLLGPSLEDLLNYCGRRLSLKTVLLIADQAISRVEYIHSKGFLHRDIKPDNFLMGVGGQGNLLYTIDFGLAKEVRNRETDRAQGTGRPFGGTRRYASLNNHNGLEQSWNDDLESLGYVLVYLSRGELPWQGLRAATKGEKDDLVKEKKINTPVESICEGLPEEFVAFIKYTRSLAFHDKPDYAHLRRRFRRLFKSRGFAYDNVYDWTEKRFYEMQSQAPDVSESVED</sequence>
<dbReference type="Pfam" id="PF00069">
    <property type="entry name" value="Pkinase"/>
    <property type="match status" value="1"/>
</dbReference>
<dbReference type="GeneID" id="65094788"/>
<dbReference type="InterPro" id="IPR000719">
    <property type="entry name" value="Prot_kinase_dom"/>
</dbReference>
<evidence type="ECO:0000313" key="7">
    <source>
        <dbReference type="EMBL" id="CVL09417.1"/>
    </source>
</evidence>
<keyword evidence="8" id="KW-1185">Reference proteome</keyword>
<gene>
    <name evidence="7" type="ORF">FMAN_15548</name>
</gene>
<accession>A0A1L7UNQ8</accession>
<dbReference type="VEuPathDB" id="FungiDB:FMAN_15548"/>
<evidence type="ECO:0000256" key="3">
    <source>
        <dbReference type="ARBA" id="ARBA00022840"/>
    </source>
</evidence>
<dbReference type="InterPro" id="IPR050235">
    <property type="entry name" value="CK1_Ser-Thr_kinase"/>
</dbReference>
<evidence type="ECO:0000256" key="2">
    <source>
        <dbReference type="ARBA" id="ARBA00022741"/>
    </source>
</evidence>
<dbReference type="GO" id="GO:0004674">
    <property type="term" value="F:protein serine/threonine kinase activity"/>
    <property type="evidence" value="ECO:0007669"/>
    <property type="project" value="UniProtKB-KW"/>
</dbReference>
<feature type="domain" description="Protein kinase" evidence="6">
    <location>
        <begin position="9"/>
        <end position="275"/>
    </location>
</feature>
<proteinExistence type="inferred from homology"/>
<dbReference type="GO" id="GO:0005524">
    <property type="term" value="F:ATP binding"/>
    <property type="evidence" value="ECO:0007669"/>
    <property type="project" value="UniProtKB-UniRule"/>
</dbReference>
<dbReference type="EMBL" id="FCQH01000068">
    <property type="protein sequence ID" value="CVL09417.1"/>
    <property type="molecule type" value="Genomic_DNA"/>
</dbReference>
<evidence type="ECO:0000256" key="4">
    <source>
        <dbReference type="PROSITE-ProRule" id="PRU10141"/>
    </source>
</evidence>
<comment type="similarity">
    <text evidence="5">Belongs to the protein kinase superfamily.</text>
</comment>
<dbReference type="EC" id="2.7.11.1" evidence="1"/>
<dbReference type="SUPFAM" id="SSF56112">
    <property type="entry name" value="Protein kinase-like (PK-like)"/>
    <property type="match status" value="1"/>
</dbReference>
<dbReference type="CDD" id="cd14016">
    <property type="entry name" value="STKc_CK1"/>
    <property type="match status" value="1"/>
</dbReference>
<name>A0A1L7UNQ8_FUSMA</name>
<dbReference type="PANTHER" id="PTHR11909">
    <property type="entry name" value="CASEIN KINASE-RELATED"/>
    <property type="match status" value="1"/>
</dbReference>
<dbReference type="InterPro" id="IPR017441">
    <property type="entry name" value="Protein_kinase_ATP_BS"/>
</dbReference>
<protein>
    <recommendedName>
        <fullName evidence="1">non-specific serine/threonine protein kinase</fullName>
        <ecNumber evidence="1">2.7.11.1</ecNumber>
    </recommendedName>
</protein>
<keyword evidence="3 4" id="KW-0067">ATP-binding</keyword>